<sequence length="92" mass="10971">MTSGPTHLGIRTRERDRLTWESGPEREIDSPGNQDQRERSTHLGIRTRERDRLTWESEREIDSPGNQRERLTLRSPLHFSTVFKRRNFLLNT</sequence>
<organism evidence="2 3">
    <name type="scientific">Muraenolepis orangiensis</name>
    <name type="common">Patagonian moray cod</name>
    <dbReference type="NCBI Taxonomy" id="630683"/>
    <lineage>
        <taxon>Eukaryota</taxon>
        <taxon>Metazoa</taxon>
        <taxon>Chordata</taxon>
        <taxon>Craniata</taxon>
        <taxon>Vertebrata</taxon>
        <taxon>Euteleostomi</taxon>
        <taxon>Actinopterygii</taxon>
        <taxon>Neopterygii</taxon>
        <taxon>Teleostei</taxon>
        <taxon>Neoteleostei</taxon>
        <taxon>Acanthomorphata</taxon>
        <taxon>Zeiogadaria</taxon>
        <taxon>Gadariae</taxon>
        <taxon>Gadiformes</taxon>
        <taxon>Muraenolepidoidei</taxon>
        <taxon>Muraenolepididae</taxon>
        <taxon>Muraenolepis</taxon>
    </lineage>
</organism>
<dbReference type="AlphaFoldDB" id="A0A9Q0EMZ1"/>
<dbReference type="Proteomes" id="UP001148018">
    <property type="component" value="Unassembled WGS sequence"/>
</dbReference>
<comment type="caution">
    <text evidence="2">The sequence shown here is derived from an EMBL/GenBank/DDBJ whole genome shotgun (WGS) entry which is preliminary data.</text>
</comment>
<proteinExistence type="predicted"/>
<feature type="compositionally biased region" description="Basic and acidic residues" evidence="1">
    <location>
        <begin position="11"/>
        <end position="50"/>
    </location>
</feature>
<keyword evidence="3" id="KW-1185">Reference proteome</keyword>
<feature type="region of interest" description="Disordered" evidence="1">
    <location>
        <begin position="1"/>
        <end position="50"/>
    </location>
</feature>
<name>A0A9Q0EMZ1_9TELE</name>
<evidence type="ECO:0000313" key="3">
    <source>
        <dbReference type="Proteomes" id="UP001148018"/>
    </source>
</evidence>
<protein>
    <submittedName>
        <fullName evidence="2">Uncharacterized protein</fullName>
    </submittedName>
</protein>
<evidence type="ECO:0000313" key="2">
    <source>
        <dbReference type="EMBL" id="KAJ3610204.1"/>
    </source>
</evidence>
<dbReference type="EMBL" id="JANIIK010000038">
    <property type="protein sequence ID" value="KAJ3610204.1"/>
    <property type="molecule type" value="Genomic_DNA"/>
</dbReference>
<evidence type="ECO:0000256" key="1">
    <source>
        <dbReference type="SAM" id="MobiDB-lite"/>
    </source>
</evidence>
<accession>A0A9Q0EMZ1</accession>
<reference evidence="2" key="1">
    <citation type="submission" date="2022-07" db="EMBL/GenBank/DDBJ databases">
        <title>Chromosome-level genome of Muraenolepis orangiensis.</title>
        <authorList>
            <person name="Kim J."/>
        </authorList>
    </citation>
    <scope>NUCLEOTIDE SEQUENCE</scope>
    <source>
        <strain evidence="2">KU_S4_2022</strain>
        <tissue evidence="2">Muscle</tissue>
    </source>
</reference>
<gene>
    <name evidence="2" type="ORF">NHX12_022298</name>
</gene>